<protein>
    <recommendedName>
        <fullName evidence="2">Alpha/beta hydrolase fold-3 domain-containing protein</fullName>
    </recommendedName>
</protein>
<evidence type="ECO:0000256" key="1">
    <source>
        <dbReference type="ARBA" id="ARBA00022801"/>
    </source>
</evidence>
<evidence type="ECO:0000259" key="2">
    <source>
        <dbReference type="Pfam" id="PF07859"/>
    </source>
</evidence>
<keyword evidence="1" id="KW-0378">Hydrolase</keyword>
<dbReference type="InterPro" id="IPR050300">
    <property type="entry name" value="GDXG_lipolytic_enzyme"/>
</dbReference>
<dbReference type="InterPro" id="IPR013094">
    <property type="entry name" value="AB_hydrolase_3"/>
</dbReference>
<evidence type="ECO:0000313" key="4">
    <source>
        <dbReference type="Proteomes" id="UP000663889"/>
    </source>
</evidence>
<feature type="domain" description="Alpha/beta hydrolase fold-3" evidence="2">
    <location>
        <begin position="137"/>
        <end position="343"/>
    </location>
</feature>
<accession>A0A815MTX2</accession>
<gene>
    <name evidence="3" type="ORF">SEV965_LOCUS32581</name>
</gene>
<dbReference type="Proteomes" id="UP000663889">
    <property type="component" value="Unassembled WGS sequence"/>
</dbReference>
<dbReference type="PANTHER" id="PTHR48081:SF8">
    <property type="entry name" value="ALPHA_BETA HYDROLASE FOLD-3 DOMAIN-CONTAINING PROTEIN-RELATED"/>
    <property type="match status" value="1"/>
</dbReference>
<dbReference type="SUPFAM" id="SSF53474">
    <property type="entry name" value="alpha/beta-Hydrolases"/>
    <property type="match status" value="2"/>
</dbReference>
<sequence>MANTFVLLIFKHFVDEDLLALTQHHRVAIFHRMFSLRNKLLPFLHPGSIKMDADSKALYELISLNHLQLDLSEDLTKNDIEEFRYHSKRILTALFPAKSSSCLIQHHIIQYNTNQVHMYYIQHEKINDWKCSNQPIILYFHGGGFVFGDIDTYSCFECHLSKSLNMLILHVDFRLIPEYSLEETIEDVINIYKILLDADSNIHRRLIGMGDSSGGMLWIYLLQWIISNNKPVPQGVILHSPWPNLEYFDNVRFSTDNYLSFRLVYNLRQLVIGKDANWFEMTDEELSKISPKDNSYKGFPPLYITVGTNEISIDAIHDMTKKMELSGVEVTLDEGEGLMHTYALFHMWSPQGFPPLYITVGTDEISFDAIHDMTEKMKVSGVEVILDEGEGLMHTYALFHMWSPQSGWIQEKIRQWIREKLLIGMQSKSDVKRVTKNPGCI</sequence>
<dbReference type="AlphaFoldDB" id="A0A815MTX2"/>
<dbReference type="PANTHER" id="PTHR48081">
    <property type="entry name" value="AB HYDROLASE SUPERFAMILY PROTEIN C4A8.06C"/>
    <property type="match status" value="1"/>
</dbReference>
<dbReference type="EMBL" id="CAJNOU010004119">
    <property type="protein sequence ID" value="CAF1427562.1"/>
    <property type="molecule type" value="Genomic_DNA"/>
</dbReference>
<evidence type="ECO:0000313" key="3">
    <source>
        <dbReference type="EMBL" id="CAF1427562.1"/>
    </source>
</evidence>
<dbReference type="InterPro" id="IPR029058">
    <property type="entry name" value="AB_hydrolase_fold"/>
</dbReference>
<name>A0A815MTX2_9BILA</name>
<proteinExistence type="predicted"/>
<dbReference type="Gene3D" id="3.40.50.1820">
    <property type="entry name" value="alpha/beta hydrolase"/>
    <property type="match status" value="2"/>
</dbReference>
<organism evidence="3 4">
    <name type="scientific">Rotaria sordida</name>
    <dbReference type="NCBI Taxonomy" id="392033"/>
    <lineage>
        <taxon>Eukaryota</taxon>
        <taxon>Metazoa</taxon>
        <taxon>Spiralia</taxon>
        <taxon>Gnathifera</taxon>
        <taxon>Rotifera</taxon>
        <taxon>Eurotatoria</taxon>
        <taxon>Bdelloidea</taxon>
        <taxon>Philodinida</taxon>
        <taxon>Philodinidae</taxon>
        <taxon>Rotaria</taxon>
    </lineage>
</organism>
<reference evidence="3" key="1">
    <citation type="submission" date="2021-02" db="EMBL/GenBank/DDBJ databases">
        <authorList>
            <person name="Nowell W R."/>
        </authorList>
    </citation>
    <scope>NUCLEOTIDE SEQUENCE</scope>
</reference>
<dbReference type="Pfam" id="PF07859">
    <property type="entry name" value="Abhydrolase_3"/>
    <property type="match status" value="1"/>
</dbReference>
<comment type="caution">
    <text evidence="3">The sequence shown here is derived from an EMBL/GenBank/DDBJ whole genome shotgun (WGS) entry which is preliminary data.</text>
</comment>
<dbReference type="GO" id="GO:0016787">
    <property type="term" value="F:hydrolase activity"/>
    <property type="evidence" value="ECO:0007669"/>
    <property type="project" value="UniProtKB-KW"/>
</dbReference>